<sequence length="473" mass="53843">MGAVPIVLCAWLLYVTIRTILVYRTQVPGPWYSNVTSLVQKYYEFTRRRRLWIHHLHKVYGPVVRLNPNEVSFANLDGMKEIYQSGGSGYDKASFYDLFMQYNCRTMFSMLKRNDHARQKKIFAERYSMTNVLCPDVLDGIQVRAAKVLQKIKSSTDCCLDVYVTLHCYAVDCASHFLANPRGLNTLDDVNDFKMMQELSYHDTLRQKLMEQYCPPLDKIANIFRPAPWPLTKHFILERARDTQLNGTSLVHSLQAKSTELDTVQIAAECLDHLAAGIDTTGDGLCFLMHELSLPRSAKIQESLYEEIVQNPHVKATDLPYLDAIVMEGLRLFPPLPMSLPRSVPVGGSTISGYKLPGGTTVSCQAYSLHRLNPDIYPDPDAFIPERWLEKEKRVERNRLFFAFSAGGRGCIGKNLALVEMKTLLREIYGKFTTRLSPQFTADMSIDDQIIASRPKDQTCVLKFEERISSSSQ</sequence>
<dbReference type="SUPFAM" id="SSF48264">
    <property type="entry name" value="Cytochrome P450"/>
    <property type="match status" value="1"/>
</dbReference>
<dbReference type="GO" id="GO:0005506">
    <property type="term" value="F:iron ion binding"/>
    <property type="evidence" value="ECO:0007669"/>
    <property type="project" value="InterPro"/>
</dbReference>
<keyword evidence="3 6" id="KW-0560">Oxidoreductase</keyword>
<dbReference type="GO" id="GO:0004497">
    <property type="term" value="F:monooxygenase activity"/>
    <property type="evidence" value="ECO:0007669"/>
    <property type="project" value="UniProtKB-KW"/>
</dbReference>
<accession>H6BZM2</accession>
<keyword evidence="4 5" id="KW-0408">Iron</keyword>
<keyword evidence="8" id="KW-1185">Reference proteome</keyword>
<dbReference type="RefSeq" id="XP_009156722.1">
    <property type="nucleotide sequence ID" value="XM_009158474.1"/>
</dbReference>
<dbReference type="InterPro" id="IPR050121">
    <property type="entry name" value="Cytochrome_P450_monoxygenase"/>
</dbReference>
<dbReference type="OrthoDB" id="1470350at2759"/>
<name>H6BZM2_EXODN</name>
<evidence type="ECO:0000313" key="7">
    <source>
        <dbReference type="EMBL" id="EHY56261.1"/>
    </source>
</evidence>
<dbReference type="InterPro" id="IPR036396">
    <property type="entry name" value="Cyt_P450_sf"/>
</dbReference>
<evidence type="ECO:0000256" key="4">
    <source>
        <dbReference type="ARBA" id="ARBA00023004"/>
    </source>
</evidence>
<keyword evidence="2 5" id="KW-0479">Metal-binding</keyword>
<dbReference type="STRING" id="858893.H6BZM2"/>
<evidence type="ECO:0000256" key="1">
    <source>
        <dbReference type="ARBA" id="ARBA00001971"/>
    </source>
</evidence>
<dbReference type="PRINTS" id="PR00463">
    <property type="entry name" value="EP450I"/>
</dbReference>
<feature type="binding site" description="axial binding residue" evidence="5">
    <location>
        <position position="411"/>
    </location>
    <ligand>
        <name>heme</name>
        <dbReference type="ChEBI" id="CHEBI:30413"/>
    </ligand>
    <ligandPart>
        <name>Fe</name>
        <dbReference type="ChEBI" id="CHEBI:18248"/>
    </ligandPart>
</feature>
<dbReference type="PROSITE" id="PS00086">
    <property type="entry name" value="CYTOCHROME_P450"/>
    <property type="match status" value="1"/>
</dbReference>
<comment type="similarity">
    <text evidence="6">Belongs to the cytochrome P450 family.</text>
</comment>
<dbReference type="Gene3D" id="1.10.630.10">
    <property type="entry name" value="Cytochrome P450"/>
    <property type="match status" value="1"/>
</dbReference>
<dbReference type="AlphaFoldDB" id="H6BZM2"/>
<evidence type="ECO:0000256" key="2">
    <source>
        <dbReference type="ARBA" id="ARBA00022723"/>
    </source>
</evidence>
<reference evidence="7" key="1">
    <citation type="submission" date="2011-07" db="EMBL/GenBank/DDBJ databases">
        <title>The Genome Sequence of Exophiala (Wangiella) dermatitidis NIH/UT8656.</title>
        <authorList>
            <consortium name="The Broad Institute Genome Sequencing Platform"/>
            <person name="Cuomo C."/>
            <person name="Wang Z."/>
            <person name="Hunicke-Smith S."/>
            <person name="Szanislo P.J."/>
            <person name="Earl A."/>
            <person name="Young S.K."/>
            <person name="Zeng Q."/>
            <person name="Gargeya S."/>
            <person name="Fitzgerald M."/>
            <person name="Haas B."/>
            <person name="Abouelleil A."/>
            <person name="Alvarado L."/>
            <person name="Arachchi H.M."/>
            <person name="Berlin A."/>
            <person name="Brown A."/>
            <person name="Chapman S.B."/>
            <person name="Chen Z."/>
            <person name="Dunbar C."/>
            <person name="Freedman E."/>
            <person name="Gearin G."/>
            <person name="Gellesch M."/>
            <person name="Goldberg J."/>
            <person name="Griggs A."/>
            <person name="Gujja S."/>
            <person name="Heiman D."/>
            <person name="Howarth C."/>
            <person name="Larson L."/>
            <person name="Lui A."/>
            <person name="MacDonald P.J.P."/>
            <person name="Montmayeur A."/>
            <person name="Murphy C."/>
            <person name="Neiman D."/>
            <person name="Pearson M."/>
            <person name="Priest M."/>
            <person name="Roberts A."/>
            <person name="Saif S."/>
            <person name="Shea T."/>
            <person name="Shenoy N."/>
            <person name="Sisk P."/>
            <person name="Stolte C."/>
            <person name="Sykes S."/>
            <person name="Wortman J."/>
            <person name="Nusbaum C."/>
            <person name="Birren B."/>
        </authorList>
    </citation>
    <scope>NUCLEOTIDE SEQUENCE</scope>
    <source>
        <strain evidence="7">NIH/UT8656</strain>
    </source>
</reference>
<dbReference type="PRINTS" id="PR00385">
    <property type="entry name" value="P450"/>
</dbReference>
<dbReference type="HOGENOM" id="CLU_001570_14_2_1"/>
<dbReference type="CDD" id="cd11059">
    <property type="entry name" value="CYP_fungal"/>
    <property type="match status" value="1"/>
</dbReference>
<dbReference type="Pfam" id="PF00067">
    <property type="entry name" value="p450"/>
    <property type="match status" value="1"/>
</dbReference>
<dbReference type="GeneID" id="20308987"/>
<keyword evidence="5 6" id="KW-0349">Heme</keyword>
<dbReference type="PANTHER" id="PTHR24305:SF164">
    <property type="entry name" value="P450, PUTATIVE (EUROFUNG)-RELATED"/>
    <property type="match status" value="1"/>
</dbReference>
<dbReference type="PANTHER" id="PTHR24305">
    <property type="entry name" value="CYTOCHROME P450"/>
    <property type="match status" value="1"/>
</dbReference>
<dbReference type="Proteomes" id="UP000007304">
    <property type="component" value="Unassembled WGS sequence"/>
</dbReference>
<dbReference type="VEuPathDB" id="FungiDB:HMPREF1120_04348"/>
<evidence type="ECO:0000313" key="8">
    <source>
        <dbReference type="Proteomes" id="UP000007304"/>
    </source>
</evidence>
<dbReference type="InterPro" id="IPR002401">
    <property type="entry name" value="Cyt_P450_E_grp-I"/>
</dbReference>
<proteinExistence type="inferred from homology"/>
<dbReference type="GO" id="GO:0020037">
    <property type="term" value="F:heme binding"/>
    <property type="evidence" value="ECO:0007669"/>
    <property type="project" value="InterPro"/>
</dbReference>
<comment type="cofactor">
    <cofactor evidence="1 5">
        <name>heme</name>
        <dbReference type="ChEBI" id="CHEBI:30413"/>
    </cofactor>
</comment>
<dbReference type="OMA" id="ECMDHMA"/>
<dbReference type="EMBL" id="JH226133">
    <property type="protein sequence ID" value="EHY56261.1"/>
    <property type="molecule type" value="Genomic_DNA"/>
</dbReference>
<dbReference type="InterPro" id="IPR017972">
    <property type="entry name" value="Cyt_P450_CS"/>
</dbReference>
<dbReference type="InParanoid" id="H6BZM2"/>
<gene>
    <name evidence="7" type="ORF">HMPREF1120_04348</name>
</gene>
<dbReference type="InterPro" id="IPR001128">
    <property type="entry name" value="Cyt_P450"/>
</dbReference>
<evidence type="ECO:0000256" key="5">
    <source>
        <dbReference type="PIRSR" id="PIRSR602401-1"/>
    </source>
</evidence>
<evidence type="ECO:0000256" key="6">
    <source>
        <dbReference type="RuleBase" id="RU000461"/>
    </source>
</evidence>
<dbReference type="GO" id="GO:0016705">
    <property type="term" value="F:oxidoreductase activity, acting on paired donors, with incorporation or reduction of molecular oxygen"/>
    <property type="evidence" value="ECO:0007669"/>
    <property type="project" value="InterPro"/>
</dbReference>
<dbReference type="eggNOG" id="KOG0157">
    <property type="taxonomic scope" value="Eukaryota"/>
</dbReference>
<evidence type="ECO:0000256" key="3">
    <source>
        <dbReference type="ARBA" id="ARBA00023002"/>
    </source>
</evidence>
<protein>
    <submittedName>
        <fullName evidence="7">Cytochrome P450 monooxygenase</fullName>
    </submittedName>
</protein>
<keyword evidence="6 7" id="KW-0503">Monooxygenase</keyword>
<organism evidence="7 8">
    <name type="scientific">Exophiala dermatitidis (strain ATCC 34100 / CBS 525.76 / NIH/UT8656)</name>
    <name type="common">Black yeast</name>
    <name type="synonym">Wangiella dermatitidis</name>
    <dbReference type="NCBI Taxonomy" id="858893"/>
    <lineage>
        <taxon>Eukaryota</taxon>
        <taxon>Fungi</taxon>
        <taxon>Dikarya</taxon>
        <taxon>Ascomycota</taxon>
        <taxon>Pezizomycotina</taxon>
        <taxon>Eurotiomycetes</taxon>
        <taxon>Chaetothyriomycetidae</taxon>
        <taxon>Chaetothyriales</taxon>
        <taxon>Herpotrichiellaceae</taxon>
        <taxon>Exophiala</taxon>
    </lineage>
</organism>